<dbReference type="RefSeq" id="XP_013284255.1">
    <property type="nucleotide sequence ID" value="XM_013428801.1"/>
</dbReference>
<dbReference type="InterPro" id="IPR050829">
    <property type="entry name" value="CorA_MIT"/>
</dbReference>
<keyword evidence="4 7" id="KW-0472">Membrane</keyword>
<evidence type="ECO:0000256" key="7">
    <source>
        <dbReference type="SAM" id="Phobius"/>
    </source>
</evidence>
<dbReference type="HOGENOM" id="CLU_341622_0_0_1"/>
<feature type="compositionally biased region" description="Basic and acidic residues" evidence="6">
    <location>
        <begin position="55"/>
        <end position="74"/>
    </location>
</feature>
<keyword evidence="9" id="KW-1185">Reference proteome</keyword>
<dbReference type="AlphaFoldDB" id="A0A0D2F1G5"/>
<dbReference type="Pfam" id="PF01544">
    <property type="entry name" value="CorA"/>
    <property type="match status" value="1"/>
</dbReference>
<evidence type="ECO:0000256" key="5">
    <source>
        <dbReference type="SAM" id="Coils"/>
    </source>
</evidence>
<dbReference type="GO" id="GO:0046873">
    <property type="term" value="F:metal ion transmembrane transporter activity"/>
    <property type="evidence" value="ECO:0007669"/>
    <property type="project" value="InterPro"/>
</dbReference>
<dbReference type="Gene3D" id="1.20.58.340">
    <property type="entry name" value="Magnesium transport protein CorA, transmembrane region"/>
    <property type="match status" value="1"/>
</dbReference>
<feature type="compositionally biased region" description="Basic and acidic residues" evidence="6">
    <location>
        <begin position="32"/>
        <end position="48"/>
    </location>
</feature>
<dbReference type="InterPro" id="IPR045863">
    <property type="entry name" value="CorA_TM1_TM2"/>
</dbReference>
<dbReference type="STRING" id="1442368.A0A0D2F1G5"/>
<feature type="compositionally biased region" description="Polar residues" evidence="6">
    <location>
        <begin position="8"/>
        <end position="19"/>
    </location>
</feature>
<dbReference type="GO" id="GO:0016020">
    <property type="term" value="C:membrane"/>
    <property type="evidence" value="ECO:0007669"/>
    <property type="project" value="UniProtKB-SubCell"/>
</dbReference>
<evidence type="ECO:0000256" key="2">
    <source>
        <dbReference type="ARBA" id="ARBA00022692"/>
    </source>
</evidence>
<accession>A0A0D2F1G5</accession>
<dbReference type="PANTHER" id="PTHR47685:SF1">
    <property type="entry name" value="MAGNESIUM TRANSPORT PROTEIN CORA"/>
    <property type="match status" value="1"/>
</dbReference>
<feature type="region of interest" description="Disordered" evidence="6">
    <location>
        <begin position="1"/>
        <end position="161"/>
    </location>
</feature>
<keyword evidence="2 7" id="KW-0812">Transmembrane</keyword>
<feature type="compositionally biased region" description="Basic and acidic residues" evidence="6">
    <location>
        <begin position="147"/>
        <end position="158"/>
    </location>
</feature>
<keyword evidence="5" id="KW-0175">Coiled coil</keyword>
<dbReference type="PANTHER" id="PTHR47685">
    <property type="entry name" value="MAGNESIUM TRANSPORT PROTEIN CORA"/>
    <property type="match status" value="1"/>
</dbReference>
<feature type="transmembrane region" description="Helical" evidence="7">
    <location>
        <begin position="718"/>
        <end position="738"/>
    </location>
</feature>
<dbReference type="Proteomes" id="UP000053029">
    <property type="component" value="Unassembled WGS sequence"/>
</dbReference>
<feature type="compositionally biased region" description="Polar residues" evidence="6">
    <location>
        <begin position="87"/>
        <end position="100"/>
    </location>
</feature>
<comment type="subcellular location">
    <subcellularLocation>
        <location evidence="1">Membrane</location>
        <topology evidence="1">Multi-pass membrane protein</topology>
    </subcellularLocation>
</comment>
<reference evidence="8 9" key="1">
    <citation type="submission" date="2015-01" db="EMBL/GenBank/DDBJ databases">
        <title>The Genome Sequence of Fonsecaea pedrosoi CBS 271.37.</title>
        <authorList>
            <consortium name="The Broad Institute Genomics Platform"/>
            <person name="Cuomo C."/>
            <person name="de Hoog S."/>
            <person name="Gorbushina A."/>
            <person name="Stielow B."/>
            <person name="Teixiera M."/>
            <person name="Abouelleil A."/>
            <person name="Chapman S.B."/>
            <person name="Priest M."/>
            <person name="Young S.K."/>
            <person name="Wortman J."/>
            <person name="Nusbaum C."/>
            <person name="Birren B."/>
        </authorList>
    </citation>
    <scope>NUCLEOTIDE SEQUENCE [LARGE SCALE GENOMIC DNA]</scope>
    <source>
        <strain evidence="8 9">CBS 271.37</strain>
    </source>
</reference>
<feature type="compositionally biased region" description="Polar residues" evidence="6">
    <location>
        <begin position="768"/>
        <end position="789"/>
    </location>
</feature>
<feature type="region of interest" description="Disordered" evidence="6">
    <location>
        <begin position="757"/>
        <end position="830"/>
    </location>
</feature>
<sequence>MFQFHQIDFTSSKEASSISTDRRQQAVSKTDAPIKRSELPTEKEPDKQRKSHLPGPEHQEKRSPKPSENKHGDLEGTATAAEHAENVGSQMSRANATPSNAIEPRARVGGTGNGEVPSASNEPGKGETNPEQKKPPTAAKAGQSIETTKKRDKDRVYDTRGMTGLKGSKMAIWVPFVTWETVHGQRQWRKAIRMAKHVQQDSDGFNVIKKNVLGSSINEALAQVDEEKVSLGRVNFLLDSSIKEVIKNISEKTDNDSRANLDDELKTLERAIEQLRESTPSPSLSVFKCLEDLREAVEIYSGKLETSKETQLLRYYLGLSPRDDVTTHHLHVSRTLDQYHYSSLPDTRRRDADQVNEHNQNEHNKVVNFFRRILDLVRLKSSASDGKNTGSDIAPSPSTGKADMDSRDFRMCMVDQLWLWIIDDKTIITCFPDRWGQNPEVGERVESATGNGEDRLIHRISKHVSEDIRPQTRTVYEMAALITSFCTDFVDQCKVKADGGTASSPSESFLHVFADSIGVVMDKEVQFFEDFKRGIAARHKNTQTNHDSHSSNLELRLEKEIALLEEIKDIRDELNILRSICTDQDVVLKTLSKLATRRKYSKAKGVVANDHILDYYRQRSNIETRIARIEKMQRDIRTAYDAMNHLLDLKQKDANILEAVEARKQAEATTKQGRTIMVFTIVTIIFLPMSFLASIYALNVQSFPHDQSDNVSYPSEWIFSRIFGTTAALAVPLIIMAFKINEVLDYFEKQSRKRAANNHNNHNNHKNSQGNSKEVKQQVQAAEKQTNSHGRYFPVDKVFGRRLVAREPDTEQGLGNGGEGVSTEGGKKSG</sequence>
<keyword evidence="3 7" id="KW-1133">Transmembrane helix</keyword>
<evidence type="ECO:0000256" key="4">
    <source>
        <dbReference type="ARBA" id="ARBA00023136"/>
    </source>
</evidence>
<feature type="compositionally biased region" description="Polar residues" evidence="6">
    <location>
        <begin position="382"/>
        <end position="399"/>
    </location>
</feature>
<evidence type="ECO:0000313" key="8">
    <source>
        <dbReference type="EMBL" id="KIW80447.1"/>
    </source>
</evidence>
<dbReference type="GeneID" id="25306553"/>
<feature type="coiled-coil region" evidence="5">
    <location>
        <begin position="258"/>
        <end position="310"/>
    </location>
</feature>
<proteinExistence type="predicted"/>
<protein>
    <submittedName>
        <fullName evidence="8">Unplaced genomic scaffold supercont1.4, whole genome shotgun sequence</fullName>
    </submittedName>
</protein>
<dbReference type="VEuPathDB" id="FungiDB:Z517_07063"/>
<feature type="compositionally biased region" description="Basic and acidic residues" evidence="6">
    <location>
        <begin position="124"/>
        <end position="134"/>
    </location>
</feature>
<evidence type="ECO:0000256" key="1">
    <source>
        <dbReference type="ARBA" id="ARBA00004141"/>
    </source>
</evidence>
<organism evidence="8 9">
    <name type="scientific">Fonsecaea pedrosoi CBS 271.37</name>
    <dbReference type="NCBI Taxonomy" id="1442368"/>
    <lineage>
        <taxon>Eukaryota</taxon>
        <taxon>Fungi</taxon>
        <taxon>Dikarya</taxon>
        <taxon>Ascomycota</taxon>
        <taxon>Pezizomycotina</taxon>
        <taxon>Eurotiomycetes</taxon>
        <taxon>Chaetothyriomycetidae</taxon>
        <taxon>Chaetothyriales</taxon>
        <taxon>Herpotrichiellaceae</taxon>
        <taxon>Fonsecaea</taxon>
    </lineage>
</organism>
<dbReference type="EMBL" id="KN846972">
    <property type="protein sequence ID" value="KIW80447.1"/>
    <property type="molecule type" value="Genomic_DNA"/>
</dbReference>
<name>A0A0D2F1G5_9EURO</name>
<dbReference type="SUPFAM" id="SSF144083">
    <property type="entry name" value="Magnesium transport protein CorA, transmembrane region"/>
    <property type="match status" value="1"/>
</dbReference>
<evidence type="ECO:0000256" key="3">
    <source>
        <dbReference type="ARBA" id="ARBA00022989"/>
    </source>
</evidence>
<evidence type="ECO:0000256" key="6">
    <source>
        <dbReference type="SAM" id="MobiDB-lite"/>
    </source>
</evidence>
<feature type="transmembrane region" description="Helical" evidence="7">
    <location>
        <begin position="676"/>
        <end position="698"/>
    </location>
</feature>
<gene>
    <name evidence="8" type="ORF">Z517_07063</name>
</gene>
<feature type="region of interest" description="Disordered" evidence="6">
    <location>
        <begin position="382"/>
        <end position="404"/>
    </location>
</feature>
<evidence type="ECO:0000313" key="9">
    <source>
        <dbReference type="Proteomes" id="UP000053029"/>
    </source>
</evidence>
<dbReference type="InterPro" id="IPR002523">
    <property type="entry name" value="MgTranspt_CorA/ZnTranspt_ZntB"/>
</dbReference>